<dbReference type="Pfam" id="PF12969">
    <property type="entry name" value="DUF3857"/>
    <property type="match status" value="1"/>
</dbReference>
<accession>A0ABU8I3N3</accession>
<sequence>MRFLLTSLSMLFACCITYGQDAFLPKLQQEEFRKDHSKIDTSADAIILHEYGRTELEVLDAERRLMVVHTYNVRLKILNKDGDKYATVEIPLYKSGSTEEYLTEIKARTLNLENNTIQETELQRKNIFYEKTSEFYNTTKFTLPNIKENSIIEYSYKKYSPLVHHFEDWQFQGSIPNLYSEYIAVIPSNFEYNVTLKGHQPLSGQKSEVLNQHFLWNGARFDCSKMTYIMQNMPAFKEESFMLAPINYISAIDFELRTYTDPNGAKQNYTRTWDNIDTELLNDKDFGGQIKAKGPFKEINAKIMAEHQTKLDQAKALYSYLQRNVVWNKNFGKYAEFGVKKTLEDKRGNLADINLGLVAGLNAMDIEAYPVITATRNRGIPSYIYPVNADFNAVICLAKIDGKDYLLDATNKFLPFGQLSLLMINDRGRAMYGKGKSDWVPLKNEVVAKKTFNILANISPDGKLKGTIRTQLSGLDAYRKRQDITEYPSHEEYEEKLMEKTTDFKILKSTVSYVDSLDKDLVEVLDFELDLKENMKGNRLVINPILIERMTKNPFLLEERNYHVDLGAVMSEVYNVNIMIPEGYKLDNGPKNTALSLPENAARYVYRSAIEGNSIMVQQTTNLNHPIYSPEEYFHLKEFFSRIIQQQQTAFTFLK</sequence>
<dbReference type="EMBL" id="JAYLLN010000006">
    <property type="protein sequence ID" value="MEI5984093.1"/>
    <property type="molecule type" value="Genomic_DNA"/>
</dbReference>
<evidence type="ECO:0000259" key="2">
    <source>
        <dbReference type="Pfam" id="PF12969"/>
    </source>
</evidence>
<organism evidence="3 4">
    <name type="scientific">Sphingobacterium tenebrionis</name>
    <dbReference type="NCBI Taxonomy" id="3111775"/>
    <lineage>
        <taxon>Bacteria</taxon>
        <taxon>Pseudomonadati</taxon>
        <taxon>Bacteroidota</taxon>
        <taxon>Sphingobacteriia</taxon>
        <taxon>Sphingobacteriales</taxon>
        <taxon>Sphingobacteriaceae</taxon>
        <taxon>Sphingobacterium</taxon>
    </lineage>
</organism>
<name>A0ABU8I3N3_9SPHI</name>
<dbReference type="Proteomes" id="UP001363035">
    <property type="component" value="Unassembled WGS sequence"/>
</dbReference>
<feature type="domain" description="Transglutaminase-like" evidence="1">
    <location>
        <begin position="298"/>
        <end position="378"/>
    </location>
</feature>
<evidence type="ECO:0000313" key="3">
    <source>
        <dbReference type="EMBL" id="MEI5984093.1"/>
    </source>
</evidence>
<proteinExistence type="predicted"/>
<dbReference type="RefSeq" id="WP_134776916.1">
    <property type="nucleotide sequence ID" value="NZ_JAYLLN010000006.1"/>
</dbReference>
<reference evidence="3 4" key="1">
    <citation type="submission" date="2024-01" db="EMBL/GenBank/DDBJ databases">
        <title>Sphingobacterium tenebrionis sp. nov., a novel endophyte isolated from tenebrio molitor intestines.</title>
        <authorList>
            <person name="Zhang C."/>
        </authorList>
    </citation>
    <scope>NUCLEOTIDE SEQUENCE [LARGE SCALE GENOMIC DNA]</scope>
    <source>
        <strain evidence="3 4">PU5-4</strain>
    </source>
</reference>
<evidence type="ECO:0000259" key="1">
    <source>
        <dbReference type="Pfam" id="PF01841"/>
    </source>
</evidence>
<evidence type="ECO:0000313" key="4">
    <source>
        <dbReference type="Proteomes" id="UP001363035"/>
    </source>
</evidence>
<feature type="domain" description="DUF3857" evidence="2">
    <location>
        <begin position="67"/>
        <end position="207"/>
    </location>
</feature>
<protein>
    <submittedName>
        <fullName evidence="3">DUF3857 domain-containing protein</fullName>
    </submittedName>
</protein>
<dbReference type="InterPro" id="IPR002931">
    <property type="entry name" value="Transglutaminase-like"/>
</dbReference>
<dbReference type="Gene3D" id="2.60.120.1130">
    <property type="match status" value="1"/>
</dbReference>
<gene>
    <name evidence="3" type="ORF">VJ786_04165</name>
</gene>
<dbReference type="InterPro" id="IPR024618">
    <property type="entry name" value="DUF3857"/>
</dbReference>
<dbReference type="Pfam" id="PF01841">
    <property type="entry name" value="Transglut_core"/>
    <property type="match status" value="1"/>
</dbReference>
<dbReference type="Gene3D" id="2.60.40.3140">
    <property type="match status" value="1"/>
</dbReference>
<comment type="caution">
    <text evidence="3">The sequence shown here is derived from an EMBL/GenBank/DDBJ whole genome shotgun (WGS) entry which is preliminary data.</text>
</comment>
<dbReference type="Gene3D" id="3.10.620.30">
    <property type="match status" value="1"/>
</dbReference>
<keyword evidence="4" id="KW-1185">Reference proteome</keyword>